<dbReference type="RefSeq" id="WP_259258299.1">
    <property type="nucleotide sequence ID" value="NZ_JANTZM010000007.1"/>
</dbReference>
<accession>A0AAW5P7G1</accession>
<evidence type="ECO:0000313" key="2">
    <source>
        <dbReference type="Proteomes" id="UP001155110"/>
    </source>
</evidence>
<reference evidence="1" key="1">
    <citation type="submission" date="2022-08" db="EMBL/GenBank/DDBJ databases">
        <title>Genomic Encyclopedia of Type Strains, Phase V (KMG-V): Genome sequencing to study the core and pangenomes of soil and plant-associated prokaryotes.</title>
        <authorList>
            <person name="Whitman W."/>
        </authorList>
    </citation>
    <scope>NUCLEOTIDE SEQUENCE</scope>
    <source>
        <strain evidence="1">SP3002</strain>
    </source>
</reference>
<gene>
    <name evidence="1" type="ORF">GGP99_001740</name>
</gene>
<evidence type="ECO:0000313" key="1">
    <source>
        <dbReference type="EMBL" id="MCS4157776.1"/>
    </source>
</evidence>
<protein>
    <recommendedName>
        <fullName evidence="3">Halobacterial output domain-containing protein</fullName>
    </recommendedName>
</protein>
<organism evidence="1 2">
    <name type="scientific">Salinibacter ruber</name>
    <dbReference type="NCBI Taxonomy" id="146919"/>
    <lineage>
        <taxon>Bacteria</taxon>
        <taxon>Pseudomonadati</taxon>
        <taxon>Rhodothermota</taxon>
        <taxon>Rhodothermia</taxon>
        <taxon>Rhodothermales</taxon>
        <taxon>Salinibacteraceae</taxon>
        <taxon>Salinibacter</taxon>
    </lineage>
</organism>
<dbReference type="Proteomes" id="UP001155110">
    <property type="component" value="Unassembled WGS sequence"/>
</dbReference>
<comment type="caution">
    <text evidence="1">The sequence shown here is derived from an EMBL/GenBank/DDBJ whole genome shotgun (WGS) entry which is preliminary data.</text>
</comment>
<dbReference type="AlphaFoldDB" id="A0AAW5P7G1"/>
<evidence type="ECO:0008006" key="3">
    <source>
        <dbReference type="Google" id="ProtNLM"/>
    </source>
</evidence>
<proteinExistence type="predicted"/>
<sequence length="143" mass="15940">MNYPAFVDTRIRDDDPEWAHEIISELYRSVYEHAQREISGHGLQEPTLPAIDLHIPDLGPESITASVIRGVARRLDRPVPPELMDPSSEVLARLIDSGPDVVDVAVHEAKMDFQRPGGTTQVYVRVTRNGISIEGVTPHRISL</sequence>
<name>A0AAW5P7G1_9BACT</name>
<dbReference type="EMBL" id="JANTZM010000007">
    <property type="protein sequence ID" value="MCS4157776.1"/>
    <property type="molecule type" value="Genomic_DNA"/>
</dbReference>